<dbReference type="Gene3D" id="3.30.40.10">
    <property type="entry name" value="Zinc/RING finger domain, C3HC4 (zinc finger)"/>
    <property type="match status" value="1"/>
</dbReference>
<dbReference type="AlphaFoldDB" id="A0A6C0EEJ1"/>
<name>A0A6C0EEJ1_9ZZZZ</name>
<dbReference type="PROSITE" id="PS50089">
    <property type="entry name" value="ZF_RING_2"/>
    <property type="match status" value="1"/>
</dbReference>
<dbReference type="InterPro" id="IPR001841">
    <property type="entry name" value="Znf_RING"/>
</dbReference>
<evidence type="ECO:0000259" key="1">
    <source>
        <dbReference type="PROSITE" id="PS50089"/>
    </source>
</evidence>
<sequence>MNALIKIFINNEWIDPRPYQKEAFLLFKNNNETPLYYNKDGYKFGIKRISKAIYMIREDYTRVPIVDWNDVYVFLLDQNPPNWYSAREYQIHAYFDYLYSNVFEKKYTSKNSDNVDESYTILPFDNIDSNITFKLSRNSNGTIYYEKNDTQLTRIRISDNFQERLEYNRMYDRMTEPLVADFLNSSCSSLADMHSSPILLEQLLIIPDIPDIGNNENIADDDLCVVCNIKKHNIIYRPCNHKYICSICSKELLKYNAVLNCPLCKTKVNKIDILNDIRVITLNPINWFHSAFGFIEKCQTISDYHETFKKMYSLYEIGLKKKINGIDIGDFKLINLLYIKTFLPQINRIGKVKINNIIADVIELHKNQDINNCTIQVASQLNCLEMINSEIIPEHGITIYQNDRTQGPLCVMCTPGGIAYRSYIYGQSYCNQIDMSKNLLKYLKELDPDINWTVINGYLKIDSIMMLQKINKTLGQNSEIKNNARNQILAGMHNDLGVYINNDLYNYCVNHVLCSGLPISYHTGELSKAHIWGLLAEIFLEAYYELTLLIACYNNNRIGTNKKCYLTKIGGGVFGMNNNTIIKAIKRAIEIIKNRGYDLEICLVHYNEIDHQYQVF</sequence>
<proteinExistence type="predicted"/>
<feature type="domain" description="RING-type" evidence="1">
    <location>
        <begin position="224"/>
        <end position="265"/>
    </location>
</feature>
<dbReference type="PANTHER" id="PTHR35609:SF1">
    <property type="entry name" value="MACRO DOMAIN-CONTAINING PROTEIN"/>
    <property type="match status" value="1"/>
</dbReference>
<dbReference type="SUPFAM" id="SSF57850">
    <property type="entry name" value="RING/U-box"/>
    <property type="match status" value="1"/>
</dbReference>
<organism evidence="2">
    <name type="scientific">viral metagenome</name>
    <dbReference type="NCBI Taxonomy" id="1070528"/>
    <lineage>
        <taxon>unclassified sequences</taxon>
        <taxon>metagenomes</taxon>
        <taxon>organismal metagenomes</taxon>
    </lineage>
</organism>
<protein>
    <recommendedName>
        <fullName evidence="1">RING-type domain-containing protein</fullName>
    </recommendedName>
</protein>
<reference evidence="2" key="1">
    <citation type="journal article" date="2020" name="Nature">
        <title>Giant virus diversity and host interactions through global metagenomics.</title>
        <authorList>
            <person name="Schulz F."/>
            <person name="Roux S."/>
            <person name="Paez-Espino D."/>
            <person name="Jungbluth S."/>
            <person name="Walsh D.A."/>
            <person name="Denef V.J."/>
            <person name="McMahon K.D."/>
            <person name="Konstantinidis K.T."/>
            <person name="Eloe-Fadrosh E.A."/>
            <person name="Kyrpides N.C."/>
            <person name="Woyke T."/>
        </authorList>
    </citation>
    <scope>NUCLEOTIDE SEQUENCE</scope>
    <source>
        <strain evidence="2">GVMAG-M-3300023179-2</strain>
    </source>
</reference>
<dbReference type="EMBL" id="MN739813">
    <property type="protein sequence ID" value="QHT27162.1"/>
    <property type="molecule type" value="Genomic_DNA"/>
</dbReference>
<evidence type="ECO:0000313" key="2">
    <source>
        <dbReference type="EMBL" id="QHT27162.1"/>
    </source>
</evidence>
<dbReference type="PANTHER" id="PTHR35609">
    <property type="entry name" value="MACRO DOMAIN-CONTAINING PROTEIN"/>
    <property type="match status" value="1"/>
</dbReference>
<dbReference type="Pfam" id="PF13920">
    <property type="entry name" value="zf-C3HC4_3"/>
    <property type="match status" value="1"/>
</dbReference>
<accession>A0A6C0EEJ1</accession>
<dbReference type="InterPro" id="IPR013083">
    <property type="entry name" value="Znf_RING/FYVE/PHD"/>
</dbReference>